<evidence type="ECO:0000313" key="2">
    <source>
        <dbReference type="EMBL" id="GEU90171.1"/>
    </source>
</evidence>
<dbReference type="EMBL" id="BKCJ010010125">
    <property type="protein sequence ID" value="GEU90171.1"/>
    <property type="molecule type" value="Genomic_DNA"/>
</dbReference>
<feature type="compositionally biased region" description="Low complexity" evidence="1">
    <location>
        <begin position="14"/>
        <end position="26"/>
    </location>
</feature>
<protein>
    <submittedName>
        <fullName evidence="2">Uncharacterized protein</fullName>
    </submittedName>
</protein>
<feature type="region of interest" description="Disordered" evidence="1">
    <location>
        <begin position="1"/>
        <end position="34"/>
    </location>
</feature>
<proteinExistence type="predicted"/>
<dbReference type="AlphaFoldDB" id="A0A6L2NV15"/>
<organism evidence="2">
    <name type="scientific">Tanacetum cinerariifolium</name>
    <name type="common">Dalmatian daisy</name>
    <name type="synonym">Chrysanthemum cinerariifolium</name>
    <dbReference type="NCBI Taxonomy" id="118510"/>
    <lineage>
        <taxon>Eukaryota</taxon>
        <taxon>Viridiplantae</taxon>
        <taxon>Streptophyta</taxon>
        <taxon>Embryophyta</taxon>
        <taxon>Tracheophyta</taxon>
        <taxon>Spermatophyta</taxon>
        <taxon>Magnoliopsida</taxon>
        <taxon>eudicotyledons</taxon>
        <taxon>Gunneridae</taxon>
        <taxon>Pentapetalae</taxon>
        <taxon>asterids</taxon>
        <taxon>campanulids</taxon>
        <taxon>Asterales</taxon>
        <taxon>Asteraceae</taxon>
        <taxon>Asteroideae</taxon>
        <taxon>Anthemideae</taxon>
        <taxon>Anthemidinae</taxon>
        <taxon>Tanacetum</taxon>
    </lineage>
</organism>
<feature type="compositionally biased region" description="Acidic residues" evidence="1">
    <location>
        <begin position="470"/>
        <end position="497"/>
    </location>
</feature>
<gene>
    <name evidence="2" type="ORF">Tci_062149</name>
</gene>
<feature type="region of interest" description="Disordered" evidence="1">
    <location>
        <begin position="448"/>
        <end position="516"/>
    </location>
</feature>
<accession>A0A6L2NV15</accession>
<name>A0A6L2NV15_TANCI</name>
<reference evidence="2" key="1">
    <citation type="journal article" date="2019" name="Sci. Rep.">
        <title>Draft genome of Tanacetum cinerariifolium, the natural source of mosquito coil.</title>
        <authorList>
            <person name="Yamashiro T."/>
            <person name="Shiraishi A."/>
            <person name="Satake H."/>
            <person name="Nakayama K."/>
        </authorList>
    </citation>
    <scope>NUCLEOTIDE SEQUENCE</scope>
</reference>
<comment type="caution">
    <text evidence="2">The sequence shown here is derived from an EMBL/GenBank/DDBJ whole genome shotgun (WGS) entry which is preliminary data.</text>
</comment>
<feature type="compositionally biased region" description="Basic and acidic residues" evidence="1">
    <location>
        <begin position="451"/>
        <end position="469"/>
    </location>
</feature>
<sequence length="516" mass="58201">MLVTQDHDTLSPSHPTATTETIPTETPTEHATLRKYSRRATQIAQPKSLPTATDEHASLLRDVSQGEAFPTVSSLDAGQDRENIVKTSALPHDSTPRVTSLDADDGSMQQQLQELTNLYTHLQRQQTKMPSKINAQDLEISSLKARIKLLEDKDKGSAKLSGDDALIKGRSIEIGEEARVEKSTEQGSNDTEEIVNVLTFMNAVKNLTSEVQAISVPPVAEVSTVGVPTVSRLVPTVSAIFTTASVVTPYSRRLREISTKDKGIEKVVESKTPKKKKLQEQIDVQVAREMEEEMAREDKSNPLSKKEQREFYMSVLRSHSGWKTKHFREEAERFKTKGLRLEPGSAKKIKTLEDVSEEDIKEMMQLVPVEEVYVEALQVKHPIIDWEIHSEGQKDYWKIIRLRGHTAVYQFFMDMLKQFDREDLNQLWTLVKETLSIRQASTLSPDYVVNSKDEKDPKEDPADYPADRGDNEDDESSNDDEDDDDVEKDEEDKEEEEHLAPADPSDVSTDDLVPSS</sequence>
<evidence type="ECO:0000256" key="1">
    <source>
        <dbReference type="SAM" id="MobiDB-lite"/>
    </source>
</evidence>